<evidence type="ECO:0000313" key="4">
    <source>
        <dbReference type="Proteomes" id="UP001181693"/>
    </source>
</evidence>
<name>A0AAV2ZP67_PYXAD</name>
<keyword evidence="4" id="KW-1185">Reference proteome</keyword>
<feature type="compositionally biased region" description="Polar residues" evidence="1">
    <location>
        <begin position="180"/>
        <end position="201"/>
    </location>
</feature>
<accession>A0AAV2ZP67</accession>
<organism evidence="3 4">
    <name type="scientific">Pyxicephalus adspersus</name>
    <name type="common">African bullfrog</name>
    <dbReference type="NCBI Taxonomy" id="30357"/>
    <lineage>
        <taxon>Eukaryota</taxon>
        <taxon>Metazoa</taxon>
        <taxon>Chordata</taxon>
        <taxon>Craniata</taxon>
        <taxon>Vertebrata</taxon>
        <taxon>Euteleostomi</taxon>
        <taxon>Amphibia</taxon>
        <taxon>Batrachia</taxon>
        <taxon>Anura</taxon>
        <taxon>Neobatrachia</taxon>
        <taxon>Ranoidea</taxon>
        <taxon>Pyxicephalidae</taxon>
        <taxon>Pyxicephalinae</taxon>
        <taxon>Pyxicephalus</taxon>
    </lineage>
</organism>
<comment type="caution">
    <text evidence="3">The sequence shown here is derived from an EMBL/GenBank/DDBJ whole genome shotgun (WGS) entry which is preliminary data.</text>
</comment>
<feature type="compositionally biased region" description="Basic and acidic residues" evidence="1">
    <location>
        <begin position="51"/>
        <end position="60"/>
    </location>
</feature>
<feature type="compositionally biased region" description="Low complexity" evidence="1">
    <location>
        <begin position="866"/>
        <end position="875"/>
    </location>
</feature>
<evidence type="ECO:0000256" key="2">
    <source>
        <dbReference type="SAM" id="Phobius"/>
    </source>
</evidence>
<feature type="region of interest" description="Disordered" evidence="1">
    <location>
        <begin position="663"/>
        <end position="693"/>
    </location>
</feature>
<sequence>MDETMSQSFYFRAQKFNDRPRASKSGGECNTLYIGEEAFGKENPTSTSPGSDDHLVDLTKDSNGSVGAELDRISNEGKEDYVISPDVTDNNTDESEIGDSSRQMVDNHTFMGDKGDPSSLLNTGSKNSFTFCIQSPFNVTKARTWYEDTFERPNPVGASQSYEIIDNIYTDPLNIKSDDYSVNLTQDSNGSAGTELDSSANDSREDNINSPEVPDNNNDNAETGESSSQMVEIHTFLGDKRDSNSMLDTESKNSFPCCNQHSSDVPEESKWYEDTYERQNPMGNSQRYKDEIKENICNDPSNTESDDHSVNFTQNSNGSVGAELDNREDNAIPAEVPELVNNTDKLEFGDSSRQMVEIYTFMGDKGDSVDLTQDSNGSGEAGLGSRENNAIPAEVSNLDNNRDEHEMGESSSQMMEIQTFMGDKEDSDSLLDTGSKNSFPFYNQHPFNVTEGSKWYEDTFGRQNPTGASQEHEAEIKENIYTDPSNTKSDDHSVNLTQNSNDSVDAELDSSAIDSREDNVNSPEVLELDNNNDESDMGDSLSQMVEIHLFMADRGDSVNLTQDSNGSVDSELDSKADNAISAEVPKLDNNKDEAEIDNASSQMVEIHTFKGDSSFMLENSLPFCNQHSSDVTEDSKLYKDTIERQNLFGVLCYEAEIICNDSSNVRSDDHSVNPELNDNGTKGSSESDNQISVGDKIDKGSLLHTRPKDSPCFSTQPHANGTVDDGLYEDNLEGQEPTVTGPEYHVEDNAMLLKICVTNKTKKEQISFNLQDEKWPRPSKTEQQNEIEGMNISCESQVKKRLKAFRNKPDKDELDRNISCEFQDKEPRDLYRPKKADSSNPMLMHLPSMDDKMETSSYLGTRSKKSSSFSNQSLKSEIKDKKYDTDTSKGQKPIGGLETLPADKTLTNLESHHRVSSNNVPKSRVFNVSNTNTKIQGKRVDFNASKTKNSSPNTAKRHMERTGMPKKAKKGSKNQNAKLLCQPSKPNMPKNKTKILQPKREVKAFNKPENYINIPEDEESIRTNESEERVRSHKPKVYGKAKSYIGVVKWLLGLSLGMLIMTPVKATTSTSALTTWQQYLFCKEGDTLTNQTVVIKSLDRLLDPGYDCKLSQVLYFNCSLINALAFINGTCLEMFAIENQKQLWIVEYGKKFEGDTIEAVRGELYRNKQVMDKWKVYTRNDEDPNSMTLKQLLTNPSPSPPGTATSDRTFRIYIVCGSAGVTIMAAALLFYFCKRGKNMINGQPLVTEYI</sequence>
<feature type="compositionally biased region" description="Polar residues" evidence="1">
    <location>
        <begin position="494"/>
        <end position="503"/>
    </location>
</feature>
<feature type="region of interest" description="Disordered" evidence="1">
    <location>
        <begin position="365"/>
        <end position="391"/>
    </location>
</feature>
<evidence type="ECO:0000313" key="3">
    <source>
        <dbReference type="EMBL" id="DBA15768.1"/>
    </source>
</evidence>
<keyword evidence="2" id="KW-1133">Transmembrane helix</keyword>
<feature type="region of interest" description="Disordered" evidence="1">
    <location>
        <begin position="806"/>
        <end position="875"/>
    </location>
</feature>
<dbReference type="EMBL" id="DYDO01000011">
    <property type="protein sequence ID" value="DBA15768.1"/>
    <property type="molecule type" value="Genomic_DNA"/>
</dbReference>
<feature type="region of interest" description="Disordered" evidence="1">
    <location>
        <begin position="241"/>
        <end position="268"/>
    </location>
</feature>
<feature type="compositionally biased region" description="Polar residues" evidence="1">
    <location>
        <begin position="215"/>
        <end position="229"/>
    </location>
</feature>
<keyword evidence="2" id="KW-0472">Membrane</keyword>
<feature type="compositionally biased region" description="Polar residues" evidence="1">
    <location>
        <begin position="674"/>
        <end position="692"/>
    </location>
</feature>
<dbReference type="AlphaFoldDB" id="A0AAV2ZP67"/>
<feature type="compositionally biased region" description="Polar residues" evidence="1">
    <location>
        <begin position="944"/>
        <end position="954"/>
    </location>
</feature>
<proteinExistence type="predicted"/>
<evidence type="ECO:0000256" key="1">
    <source>
        <dbReference type="SAM" id="MobiDB-lite"/>
    </source>
</evidence>
<feature type="compositionally biased region" description="Acidic residues" evidence="1">
    <location>
        <begin position="526"/>
        <end position="537"/>
    </location>
</feature>
<dbReference type="Proteomes" id="UP001181693">
    <property type="component" value="Unassembled WGS sequence"/>
</dbReference>
<feature type="transmembrane region" description="Helical" evidence="2">
    <location>
        <begin position="1210"/>
        <end position="1233"/>
    </location>
</feature>
<feature type="compositionally biased region" description="Basic and acidic residues" evidence="1">
    <location>
        <begin position="880"/>
        <end position="889"/>
    </location>
</feature>
<keyword evidence="2" id="KW-0812">Transmembrane</keyword>
<protein>
    <submittedName>
        <fullName evidence="3">Uncharacterized protein</fullName>
    </submittedName>
</protein>
<feature type="compositionally biased region" description="Basic and acidic residues" evidence="1">
    <location>
        <begin position="69"/>
        <end position="81"/>
    </location>
</feature>
<reference evidence="3" key="1">
    <citation type="thesis" date="2020" institute="ProQuest LLC" country="789 East Eisenhower Parkway, Ann Arbor, MI, USA">
        <title>Comparative Genomics and Chromosome Evolution.</title>
        <authorList>
            <person name="Mudd A.B."/>
        </authorList>
    </citation>
    <scope>NUCLEOTIDE SEQUENCE</scope>
    <source>
        <strain evidence="3">1538</strain>
        <tissue evidence="3">Blood</tissue>
    </source>
</reference>
<feature type="compositionally biased region" description="Polar residues" evidence="1">
    <location>
        <begin position="244"/>
        <end position="263"/>
    </location>
</feature>
<feature type="region of interest" description="Disordered" evidence="1">
    <location>
        <begin position="180"/>
        <end position="229"/>
    </location>
</feature>
<feature type="region of interest" description="Disordered" evidence="1">
    <location>
        <begin position="944"/>
        <end position="975"/>
    </location>
</feature>
<feature type="region of interest" description="Disordered" evidence="1">
    <location>
        <begin position="39"/>
        <end position="101"/>
    </location>
</feature>
<feature type="region of interest" description="Disordered" evidence="1">
    <location>
        <begin position="482"/>
        <end position="538"/>
    </location>
</feature>
<gene>
    <name evidence="3" type="ORF">GDO54_003234</name>
</gene>
<feature type="compositionally biased region" description="Basic residues" evidence="1">
    <location>
        <begin position="955"/>
        <end position="972"/>
    </location>
</feature>
<feature type="compositionally biased region" description="Basic and acidic residues" evidence="1">
    <location>
        <begin position="807"/>
        <end position="837"/>
    </location>
</feature>
<feature type="region of interest" description="Disordered" evidence="1">
    <location>
        <begin position="880"/>
        <end position="899"/>
    </location>
</feature>